<protein>
    <submittedName>
        <fullName evidence="4">D-alanyl-D-alanine carboxypeptidase/D-alanyl-D-alanine-endopeptidase</fullName>
        <ecNumber evidence="4">3.4.16.4</ecNumber>
    </submittedName>
</protein>
<organism evidence="4 5">
    <name type="scientific">Massilia solisilvae</name>
    <dbReference type="NCBI Taxonomy" id="1811225"/>
    <lineage>
        <taxon>Bacteria</taxon>
        <taxon>Pseudomonadati</taxon>
        <taxon>Pseudomonadota</taxon>
        <taxon>Betaproteobacteria</taxon>
        <taxon>Burkholderiales</taxon>
        <taxon>Oxalobacteraceae</taxon>
        <taxon>Telluria group</taxon>
        <taxon>Massilia</taxon>
    </lineage>
</organism>
<dbReference type="PANTHER" id="PTHR30023:SF0">
    <property type="entry name" value="PENICILLIN-SENSITIVE CARBOXYPEPTIDASE A"/>
    <property type="match status" value="1"/>
</dbReference>
<dbReference type="GO" id="GO:0009002">
    <property type="term" value="F:serine-type D-Ala-D-Ala carboxypeptidase activity"/>
    <property type="evidence" value="ECO:0007669"/>
    <property type="project" value="UniProtKB-EC"/>
</dbReference>
<gene>
    <name evidence="4" type="primary">dacB</name>
    <name evidence="4" type="ORF">NX773_18595</name>
</gene>
<evidence type="ECO:0000313" key="5">
    <source>
        <dbReference type="Proteomes" id="UP001205861"/>
    </source>
</evidence>
<evidence type="ECO:0000256" key="2">
    <source>
        <dbReference type="ARBA" id="ARBA00022801"/>
    </source>
</evidence>
<sequence length="491" mass="53006">MLRRLVIAAAFAAWLPAHAQLPEPVARVLADNGIPEAALGALVLRGDTVVLAHQATQPMQPASTMKLVTTMVGLEQLGPVFRGRTELRSNGEVKNGVLKGDLVLKGGADMDFSSEALENMLRALRYQGIRKIAGKLVLDRQLFNPARSDVGVPPFDESPEAYYNVIPDALMINKNMLQIDMRSTVKRIKLEMQPTLEKVSIGSDMVLVDGECKKWEDGWKLPEAVRDKSGRIKVVLHGTFPRDCVADNSINVVDRNDYLDRLFRLKWKQLGGTISGATVEGAAPPDAQLLAAHTSRPLPELVRDINKPSDNTLARTVFLSLGSLEADPLLGSHPLPPSPDTTYTRADQAVRNWMRAHQIDDSGLVLENGSGLSRLERISPQQMGGLLKAGLASNWAPEFQASLPIVAVDGTMRRRLKDSPAAGHARLKTGSLSNVAAVAGYVPDASGRTCVVVGMVNSDLVKNGKGRAVLDALIDWVARSGSVDTTVAVSH</sequence>
<dbReference type="SUPFAM" id="SSF56601">
    <property type="entry name" value="beta-lactamase/transpeptidase-like"/>
    <property type="match status" value="1"/>
</dbReference>
<dbReference type="Pfam" id="PF02113">
    <property type="entry name" value="Peptidase_S13"/>
    <property type="match status" value="1"/>
</dbReference>
<keyword evidence="4" id="KW-0645">Protease</keyword>
<evidence type="ECO:0000313" key="4">
    <source>
        <dbReference type="EMBL" id="MCS0610180.1"/>
    </source>
</evidence>
<dbReference type="Proteomes" id="UP001205861">
    <property type="component" value="Unassembled WGS sequence"/>
</dbReference>
<keyword evidence="3" id="KW-0732">Signal</keyword>
<dbReference type="InterPro" id="IPR000667">
    <property type="entry name" value="Peptidase_S13"/>
</dbReference>
<dbReference type="Gene3D" id="3.40.710.10">
    <property type="entry name" value="DD-peptidase/beta-lactamase superfamily"/>
    <property type="match status" value="2"/>
</dbReference>
<evidence type="ECO:0000256" key="1">
    <source>
        <dbReference type="ARBA" id="ARBA00006096"/>
    </source>
</evidence>
<reference evidence="4 5" key="1">
    <citation type="submission" date="2022-08" db="EMBL/GenBank/DDBJ databases">
        <title>Reclassification of Massilia species as members of the genera Telluria, Duganella, Pseudoduganella, Mokoshia gen. nov. and Zemynaea gen. nov. using orthogonal and non-orthogonal genome-based approaches.</title>
        <authorList>
            <person name="Bowman J.P."/>
        </authorList>
    </citation>
    <scope>NUCLEOTIDE SEQUENCE [LARGE SCALE GENOMIC DNA]</scope>
    <source>
        <strain evidence="4 5">JCM 31607</strain>
    </source>
</reference>
<keyword evidence="5" id="KW-1185">Reference proteome</keyword>
<comment type="similarity">
    <text evidence="1">Belongs to the peptidase S13 family.</text>
</comment>
<dbReference type="PANTHER" id="PTHR30023">
    <property type="entry name" value="D-ALANYL-D-ALANINE CARBOXYPEPTIDASE"/>
    <property type="match status" value="1"/>
</dbReference>
<comment type="caution">
    <text evidence="4">The sequence shown here is derived from an EMBL/GenBank/DDBJ whole genome shotgun (WGS) entry which is preliminary data.</text>
</comment>
<dbReference type="Gene3D" id="3.50.80.20">
    <property type="entry name" value="D-Ala-D-Ala carboxypeptidase C, peptidase S13"/>
    <property type="match status" value="1"/>
</dbReference>
<accession>A0ABT2BNT1</accession>
<dbReference type="PRINTS" id="PR00922">
    <property type="entry name" value="DADACBPTASE3"/>
</dbReference>
<dbReference type="RefSeq" id="WP_258857786.1">
    <property type="nucleotide sequence ID" value="NZ_JANUGV010000006.1"/>
</dbReference>
<evidence type="ECO:0000256" key="3">
    <source>
        <dbReference type="SAM" id="SignalP"/>
    </source>
</evidence>
<dbReference type="NCBIfam" id="TIGR00666">
    <property type="entry name" value="PBP4"/>
    <property type="match status" value="1"/>
</dbReference>
<keyword evidence="2 4" id="KW-0378">Hydrolase</keyword>
<dbReference type="EMBL" id="JANUGV010000006">
    <property type="protein sequence ID" value="MCS0610180.1"/>
    <property type="molecule type" value="Genomic_DNA"/>
</dbReference>
<name>A0ABT2BNT1_9BURK</name>
<dbReference type="InterPro" id="IPR012338">
    <property type="entry name" value="Beta-lactam/transpept-like"/>
</dbReference>
<proteinExistence type="inferred from homology"/>
<feature type="chain" id="PRO_5046861083" evidence="3">
    <location>
        <begin position="20"/>
        <end position="491"/>
    </location>
</feature>
<dbReference type="EC" id="3.4.16.4" evidence="4"/>
<keyword evidence="4" id="KW-0121">Carboxypeptidase</keyword>
<feature type="signal peptide" evidence="3">
    <location>
        <begin position="1"/>
        <end position="19"/>
    </location>
</feature>